<dbReference type="GO" id="GO:0000287">
    <property type="term" value="F:magnesium ion binding"/>
    <property type="evidence" value="ECO:0007669"/>
    <property type="project" value="InterPro"/>
</dbReference>
<dbReference type="InterPro" id="IPR008278">
    <property type="entry name" value="4-PPantetheinyl_Trfase_dom"/>
</dbReference>
<dbReference type="RefSeq" id="WP_136399302.1">
    <property type="nucleotide sequence ID" value="NZ_CP036295.1"/>
</dbReference>
<evidence type="ECO:0000313" key="4">
    <source>
        <dbReference type="EMBL" id="QCC85113.1"/>
    </source>
</evidence>
<dbReference type="InterPro" id="IPR037143">
    <property type="entry name" value="4-PPantetheinyl_Trfase_dom_sf"/>
</dbReference>
<evidence type="ECO:0000259" key="3">
    <source>
        <dbReference type="Pfam" id="PF01648"/>
    </source>
</evidence>
<name>A0A4P7UG69_DESDE</name>
<dbReference type="EMBL" id="CP036295">
    <property type="protein sequence ID" value="QCC85113.1"/>
    <property type="molecule type" value="Genomic_DNA"/>
</dbReference>
<evidence type="ECO:0000256" key="1">
    <source>
        <dbReference type="ARBA" id="ARBA00022679"/>
    </source>
</evidence>
<proteinExistence type="predicted"/>
<dbReference type="Proteomes" id="UP000297065">
    <property type="component" value="Chromosome"/>
</dbReference>
<evidence type="ECO:0000313" key="5">
    <source>
        <dbReference type="Proteomes" id="UP000297065"/>
    </source>
</evidence>
<protein>
    <submittedName>
        <fullName evidence="4">4'-phosphopantetheinyl transferase superfamily protein</fullName>
    </submittedName>
</protein>
<reference evidence="4 5" key="1">
    <citation type="submission" date="2019-02" db="EMBL/GenBank/DDBJ databases">
        <title>Complete Genome Sequence of Desulfovibrio desulfuricans IC1, a Sulfonate Utilizing Anaerobe.</title>
        <authorList>
            <person name="Day L.A."/>
            <person name="De Leon K.B."/>
            <person name="Wall J.D."/>
        </authorList>
    </citation>
    <scope>NUCLEOTIDE SEQUENCE [LARGE SCALE GENOMIC DNA]</scope>
    <source>
        <strain evidence="4 5">IC1</strain>
    </source>
</reference>
<sequence>MPYPPTILCAPLPQAAPGQLDIWRRAFEAGLEPWLDARQMEHVRRFGRAATQAQPAHLQPDAKAFRPDVSGSKMSGQNMSGPDAAGRRTLEAALSRLMARAQLITAVALPTAHGWPQAAEAGALPIITMDNRTRPLLAGWQSGFSHSGAAAFCVLAPATDETRTALAVDAEATTSPPPDASAFAANELTALRSLSQTGIDRDALRRWTIKEALLKAAGLGLGMQPALVPTGGSGQRAGLWRGPLGLFGWRVAPCPGHWLCVAQTGKIPPPPRILWQTPCELLRNLARLRQHV</sequence>
<keyword evidence="1 4" id="KW-0808">Transferase</keyword>
<gene>
    <name evidence="4" type="ORF">DDIC_04295</name>
</gene>
<dbReference type="GO" id="GO:0008897">
    <property type="term" value="F:holo-[acyl-carrier-protein] synthase activity"/>
    <property type="evidence" value="ECO:0007669"/>
    <property type="project" value="InterPro"/>
</dbReference>
<dbReference type="Gene3D" id="3.90.470.20">
    <property type="entry name" value="4'-phosphopantetheinyl transferase domain"/>
    <property type="match status" value="1"/>
</dbReference>
<dbReference type="SUPFAM" id="SSF56214">
    <property type="entry name" value="4'-phosphopantetheinyl transferase"/>
    <property type="match status" value="1"/>
</dbReference>
<feature type="domain" description="4'-phosphopantetheinyl transferase" evidence="3">
    <location>
        <begin position="167"/>
        <end position="222"/>
    </location>
</feature>
<evidence type="ECO:0000256" key="2">
    <source>
        <dbReference type="SAM" id="MobiDB-lite"/>
    </source>
</evidence>
<feature type="region of interest" description="Disordered" evidence="2">
    <location>
        <begin position="51"/>
        <end position="84"/>
    </location>
</feature>
<dbReference type="Pfam" id="PF01648">
    <property type="entry name" value="ACPS"/>
    <property type="match status" value="1"/>
</dbReference>
<dbReference type="OrthoDB" id="5459907at2"/>
<accession>A0A4P7UG69</accession>
<organism evidence="4 5">
    <name type="scientific">Desulfovibrio desulfuricans</name>
    <dbReference type="NCBI Taxonomy" id="876"/>
    <lineage>
        <taxon>Bacteria</taxon>
        <taxon>Pseudomonadati</taxon>
        <taxon>Thermodesulfobacteriota</taxon>
        <taxon>Desulfovibrionia</taxon>
        <taxon>Desulfovibrionales</taxon>
        <taxon>Desulfovibrionaceae</taxon>
        <taxon>Desulfovibrio</taxon>
    </lineage>
</organism>
<dbReference type="AlphaFoldDB" id="A0A4P7UG69"/>